<accession>A0A9P6MA78</accession>
<evidence type="ECO:0000256" key="6">
    <source>
        <dbReference type="SAM" id="Phobius"/>
    </source>
</evidence>
<name>A0A9P6MA78_9FUNG</name>
<dbReference type="Pfam" id="PF05255">
    <property type="entry name" value="UPF0220"/>
    <property type="match status" value="1"/>
</dbReference>
<proteinExistence type="inferred from homology"/>
<dbReference type="AlphaFoldDB" id="A0A9P6MA78"/>
<dbReference type="GO" id="GO:0016020">
    <property type="term" value="C:membrane"/>
    <property type="evidence" value="ECO:0007669"/>
    <property type="project" value="UniProtKB-SubCell"/>
</dbReference>
<feature type="transmembrane region" description="Helical" evidence="6">
    <location>
        <begin position="71"/>
        <end position="88"/>
    </location>
</feature>
<evidence type="ECO:0000256" key="3">
    <source>
        <dbReference type="ARBA" id="ARBA00022692"/>
    </source>
</evidence>
<keyword evidence="8" id="KW-1185">Reference proteome</keyword>
<dbReference type="InterPro" id="IPR007919">
    <property type="entry name" value="UPF0220"/>
</dbReference>
<evidence type="ECO:0000256" key="4">
    <source>
        <dbReference type="ARBA" id="ARBA00022989"/>
    </source>
</evidence>
<dbReference type="OrthoDB" id="268928at2759"/>
<sequence length="162" mass="17811">MTGWNKDGQTRICLIPFPTISDIGDKSRDASVYLSGALFALGWWFFIDATVYSKNWNDEGYKQVSVEFVDWIPGICSTLGMIIINCVDKASLRGDTFSFSSSGEASVAWVARVILFVGFTFLAGGLAGSVSLMCIKYLIPEYGDPFAFWGVCNVVQNVLIMI</sequence>
<keyword evidence="5 6" id="KW-0472">Membrane</keyword>
<comment type="caution">
    <text evidence="7">The sequence shown here is derived from an EMBL/GenBank/DDBJ whole genome shotgun (WGS) entry which is preliminary data.</text>
</comment>
<evidence type="ECO:0000256" key="5">
    <source>
        <dbReference type="ARBA" id="ARBA00023136"/>
    </source>
</evidence>
<keyword evidence="4 6" id="KW-1133">Transmembrane helix</keyword>
<evidence type="ECO:0000313" key="7">
    <source>
        <dbReference type="EMBL" id="KAF9984162.1"/>
    </source>
</evidence>
<feature type="transmembrane region" description="Helical" evidence="6">
    <location>
        <begin position="109"/>
        <end position="139"/>
    </location>
</feature>
<protein>
    <submittedName>
        <fullName evidence="7">Uncharacterized protein</fullName>
    </submittedName>
</protein>
<evidence type="ECO:0000256" key="1">
    <source>
        <dbReference type="ARBA" id="ARBA00004141"/>
    </source>
</evidence>
<feature type="transmembrane region" description="Helical" evidence="6">
    <location>
        <begin position="32"/>
        <end position="51"/>
    </location>
</feature>
<comment type="subcellular location">
    <subcellularLocation>
        <location evidence="1">Membrane</location>
        <topology evidence="1">Multi-pass membrane protein</topology>
    </subcellularLocation>
</comment>
<feature type="non-terminal residue" evidence="7">
    <location>
        <position position="1"/>
    </location>
</feature>
<keyword evidence="3 6" id="KW-0812">Transmembrane</keyword>
<reference evidence="7" key="1">
    <citation type="journal article" date="2020" name="Fungal Divers.">
        <title>Resolving the Mortierellaceae phylogeny through synthesis of multi-gene phylogenetics and phylogenomics.</title>
        <authorList>
            <person name="Vandepol N."/>
            <person name="Liber J."/>
            <person name="Desiro A."/>
            <person name="Na H."/>
            <person name="Kennedy M."/>
            <person name="Barry K."/>
            <person name="Grigoriev I.V."/>
            <person name="Miller A.N."/>
            <person name="O'Donnell K."/>
            <person name="Stajich J.E."/>
            <person name="Bonito G."/>
        </authorList>
    </citation>
    <scope>NUCLEOTIDE SEQUENCE</scope>
    <source>
        <strain evidence="7">MES-2147</strain>
    </source>
</reference>
<evidence type="ECO:0000313" key="8">
    <source>
        <dbReference type="Proteomes" id="UP000749646"/>
    </source>
</evidence>
<evidence type="ECO:0000256" key="2">
    <source>
        <dbReference type="ARBA" id="ARBA00005335"/>
    </source>
</evidence>
<dbReference type="EMBL" id="JAAAHW010003410">
    <property type="protein sequence ID" value="KAF9984162.1"/>
    <property type="molecule type" value="Genomic_DNA"/>
</dbReference>
<organism evidence="7 8">
    <name type="scientific">Modicella reniformis</name>
    <dbReference type="NCBI Taxonomy" id="1440133"/>
    <lineage>
        <taxon>Eukaryota</taxon>
        <taxon>Fungi</taxon>
        <taxon>Fungi incertae sedis</taxon>
        <taxon>Mucoromycota</taxon>
        <taxon>Mortierellomycotina</taxon>
        <taxon>Mortierellomycetes</taxon>
        <taxon>Mortierellales</taxon>
        <taxon>Mortierellaceae</taxon>
        <taxon>Modicella</taxon>
    </lineage>
</organism>
<gene>
    <name evidence="7" type="ORF">BGZ65_000892</name>
</gene>
<dbReference type="Proteomes" id="UP000749646">
    <property type="component" value="Unassembled WGS sequence"/>
</dbReference>
<dbReference type="PANTHER" id="PTHR13180">
    <property type="entry name" value="SMALL MEMBRANE PROTEIN-RELATED"/>
    <property type="match status" value="1"/>
</dbReference>
<comment type="similarity">
    <text evidence="2">Belongs to the UPF0220 family.</text>
</comment>